<accession>A0A8S1CWL1</accession>
<feature type="transmembrane region" description="Helical" evidence="2">
    <location>
        <begin position="760"/>
        <end position="787"/>
    </location>
</feature>
<dbReference type="InterPro" id="IPR000731">
    <property type="entry name" value="SSD"/>
</dbReference>
<dbReference type="InterPro" id="IPR053958">
    <property type="entry name" value="HMGCR/SNAP/NPC1-like_SSD"/>
</dbReference>
<dbReference type="GO" id="GO:0016020">
    <property type="term" value="C:membrane"/>
    <property type="evidence" value="ECO:0007669"/>
    <property type="project" value="TreeGrafter"/>
</dbReference>
<feature type="transmembrane region" description="Helical" evidence="2">
    <location>
        <begin position="353"/>
        <end position="378"/>
    </location>
</feature>
<dbReference type="EMBL" id="CADEPI010000073">
    <property type="protein sequence ID" value="CAB3372454.1"/>
    <property type="molecule type" value="Genomic_DNA"/>
</dbReference>
<evidence type="ECO:0000256" key="2">
    <source>
        <dbReference type="SAM" id="Phobius"/>
    </source>
</evidence>
<keyword evidence="2" id="KW-0472">Membrane</keyword>
<evidence type="ECO:0000259" key="3">
    <source>
        <dbReference type="PROSITE" id="PS50156"/>
    </source>
</evidence>
<keyword evidence="2" id="KW-0812">Transmembrane</keyword>
<dbReference type="AlphaFoldDB" id="A0A8S1CWL1"/>
<feature type="transmembrane region" description="Helical" evidence="2">
    <location>
        <begin position="641"/>
        <end position="660"/>
    </location>
</feature>
<proteinExistence type="inferred from homology"/>
<comment type="caution">
    <text evidence="4">The sequence shown here is derived from an EMBL/GenBank/DDBJ whole genome shotgun (WGS) entry which is preliminary data.</text>
</comment>
<keyword evidence="2" id="KW-1133">Transmembrane helix</keyword>
<feature type="transmembrane region" description="Helical" evidence="2">
    <location>
        <begin position="738"/>
        <end position="754"/>
    </location>
</feature>
<evidence type="ECO:0000256" key="1">
    <source>
        <dbReference type="ARBA" id="ARBA00005585"/>
    </source>
</evidence>
<dbReference type="PROSITE" id="PS50156">
    <property type="entry name" value="SSD"/>
    <property type="match status" value="1"/>
</dbReference>
<comment type="similarity">
    <text evidence="1">Belongs to the patched family.</text>
</comment>
<sequence length="847" mass="95189">MCDFFQLEEIHGRVKGISADGAQWSDICFRIPALTLSSPRRRRDLNHLYDSLPPKYKSDPSVALGDSIYCAFIEALERKCLERTLLDLWSYNRSAIQSLTKEGILEKLNKTRVSPVFGHPMDYVPLLGGVERNASGVIVSAKSLLTFWVVHVNFSNVDYEKSGNLAGTGDLGDAKSLEWEIEFSKLLSSFAANVTAIDVYYTSGRSFADISNNAMFQDIGKLLLGGFIMFIYIQLQLSKCNWVELRVYLGMAGMVSIVLALIVSYGFCSMLGIFFGPVHHSLPFLLLGIGVDDMFIIMQNFFNLSPAEKIKPLPEKIGLMMQHAGASITVTSLTDFVAFAIGSATILPCLQSFCLYAAVGILATYFFQSTFFVACLTWDERRIEQKRNGVAFCIKHEDFEPNIYHRKQISKTIFGSLYSNYVLTTPGKVFVLLLTAGITAISLWGNLHLRQEFDQMWFIPKNTHLANFSRIKTHFYPEDGQEAAVYMGKLNYSIEFRRIQKLVAEFRKQDDILHDVKAWSEEFQKYVSDNHHINLQRQILSDAEFSRFISKFLFSPSGAIFEKDFRFDGKLTCGQPAPPVVLSSFEFKFRIFSGPEEHIPALRRVRNLTEQAHFRTGDKFVTVWGKIFANWVTDEVIDAEMYRNLALAMFCVMISTFILIANVRTCLLVLLCVVLTLIDVGGMMFFWDMTIDIVSCVGLVLAVGLCVDYAAHIGLTFMTYVGSKDHRALRTIRETGPAVWNGGISTLLALSVLADSDAHVFIAFFKIFLLVVVFGLFNGIVLLPVLLSLIGPKPYHTAGEDGTERRPKIYQPREPVKFIKPKVVVQPPDVALELLDKSTSTNDAAAN</sequence>
<evidence type="ECO:0000313" key="5">
    <source>
        <dbReference type="Proteomes" id="UP000494165"/>
    </source>
</evidence>
<dbReference type="OrthoDB" id="6510177at2759"/>
<reference evidence="4 5" key="1">
    <citation type="submission" date="2020-04" db="EMBL/GenBank/DDBJ databases">
        <authorList>
            <person name="Alioto T."/>
            <person name="Alioto T."/>
            <person name="Gomez Garrido J."/>
        </authorList>
    </citation>
    <scope>NUCLEOTIDE SEQUENCE [LARGE SCALE GENOMIC DNA]</scope>
</reference>
<dbReference type="PANTHER" id="PTHR10796:SF130">
    <property type="entry name" value="PATCHED DOMAIN-CONTAINING PROTEIN 3-LIKE PROTEIN"/>
    <property type="match status" value="1"/>
</dbReference>
<protein>
    <recommendedName>
        <fullName evidence="3">SSD domain-containing protein</fullName>
    </recommendedName>
</protein>
<name>A0A8S1CWL1_9INSE</name>
<feature type="transmembrane region" description="Helical" evidence="2">
    <location>
        <begin position="667"/>
        <end position="687"/>
    </location>
</feature>
<feature type="transmembrane region" description="Helical" evidence="2">
    <location>
        <begin position="693"/>
        <end position="717"/>
    </location>
</feature>
<dbReference type="Proteomes" id="UP000494165">
    <property type="component" value="Unassembled WGS sequence"/>
</dbReference>
<dbReference type="Pfam" id="PF12349">
    <property type="entry name" value="Sterol-sensing"/>
    <property type="match status" value="1"/>
</dbReference>
<feature type="transmembrane region" description="Helical" evidence="2">
    <location>
        <begin position="429"/>
        <end position="447"/>
    </location>
</feature>
<dbReference type="PANTHER" id="PTHR10796">
    <property type="entry name" value="PATCHED-RELATED"/>
    <property type="match status" value="1"/>
</dbReference>
<feature type="transmembrane region" description="Helical" evidence="2">
    <location>
        <begin position="247"/>
        <end position="275"/>
    </location>
</feature>
<feature type="transmembrane region" description="Helical" evidence="2">
    <location>
        <begin position="219"/>
        <end position="235"/>
    </location>
</feature>
<dbReference type="SUPFAM" id="SSF82866">
    <property type="entry name" value="Multidrug efflux transporter AcrB transmembrane domain"/>
    <property type="match status" value="2"/>
</dbReference>
<feature type="domain" description="SSD" evidence="3">
    <location>
        <begin position="218"/>
        <end position="378"/>
    </location>
</feature>
<dbReference type="InterPro" id="IPR051697">
    <property type="entry name" value="Patched_domain-protein"/>
</dbReference>
<organism evidence="4 5">
    <name type="scientific">Cloeon dipterum</name>
    <dbReference type="NCBI Taxonomy" id="197152"/>
    <lineage>
        <taxon>Eukaryota</taxon>
        <taxon>Metazoa</taxon>
        <taxon>Ecdysozoa</taxon>
        <taxon>Arthropoda</taxon>
        <taxon>Hexapoda</taxon>
        <taxon>Insecta</taxon>
        <taxon>Pterygota</taxon>
        <taxon>Palaeoptera</taxon>
        <taxon>Ephemeroptera</taxon>
        <taxon>Pisciforma</taxon>
        <taxon>Baetidae</taxon>
        <taxon>Cloeon</taxon>
    </lineage>
</organism>
<evidence type="ECO:0000313" key="4">
    <source>
        <dbReference type="EMBL" id="CAB3372454.1"/>
    </source>
</evidence>
<gene>
    <name evidence="4" type="ORF">CLODIP_2_CD12800</name>
</gene>
<feature type="transmembrane region" description="Helical" evidence="2">
    <location>
        <begin position="323"/>
        <end position="347"/>
    </location>
</feature>
<keyword evidence="5" id="KW-1185">Reference proteome</keyword>
<feature type="transmembrane region" description="Helical" evidence="2">
    <location>
        <begin position="281"/>
        <end position="302"/>
    </location>
</feature>
<dbReference type="Gene3D" id="1.20.1640.10">
    <property type="entry name" value="Multidrug efflux transporter AcrB transmembrane domain"/>
    <property type="match status" value="2"/>
</dbReference>